<dbReference type="GO" id="GO:0004252">
    <property type="term" value="F:serine-type endopeptidase activity"/>
    <property type="evidence" value="ECO:0007669"/>
    <property type="project" value="UniProtKB-UniRule"/>
</dbReference>
<evidence type="ECO:0000256" key="2">
    <source>
        <dbReference type="ARBA" id="ARBA00022692"/>
    </source>
</evidence>
<keyword evidence="3 6" id="KW-1133">Transmembrane helix</keyword>
<dbReference type="PANTHER" id="PTHR10806:SF6">
    <property type="entry name" value="SIGNAL PEPTIDASE COMPLEX CATALYTIC SUBUNIT SEC11"/>
    <property type="match status" value="1"/>
</dbReference>
<evidence type="ECO:0000256" key="4">
    <source>
        <dbReference type="ARBA" id="ARBA00023136"/>
    </source>
</evidence>
<name>A0A1G2V2K5_9BACT</name>
<dbReference type="GO" id="GO:0009003">
    <property type="term" value="F:signal peptidase activity"/>
    <property type="evidence" value="ECO:0007669"/>
    <property type="project" value="UniProtKB-EC"/>
</dbReference>
<evidence type="ECO:0000256" key="6">
    <source>
        <dbReference type="SAM" id="Phobius"/>
    </source>
</evidence>
<comment type="caution">
    <text evidence="7">The sequence shown here is derived from an EMBL/GenBank/DDBJ whole genome shotgun (WGS) entry which is preliminary data.</text>
</comment>
<accession>A0A1G2V2K5</accession>
<proteinExistence type="predicted"/>
<evidence type="ECO:0000256" key="1">
    <source>
        <dbReference type="ARBA" id="ARBA00004370"/>
    </source>
</evidence>
<protein>
    <recommendedName>
        <fullName evidence="5">Signal peptidase I</fullName>
        <ecNumber evidence="5">3.4.21.89</ecNumber>
    </recommendedName>
</protein>
<evidence type="ECO:0000256" key="5">
    <source>
        <dbReference type="NCBIfam" id="TIGR02228"/>
    </source>
</evidence>
<dbReference type="EC" id="3.4.21.89" evidence="5"/>
<evidence type="ECO:0000313" key="7">
    <source>
        <dbReference type="EMBL" id="OHB15865.1"/>
    </source>
</evidence>
<dbReference type="PANTHER" id="PTHR10806">
    <property type="entry name" value="SIGNAL PEPTIDASE COMPLEX CATALYTIC SUBUNIT SEC11"/>
    <property type="match status" value="1"/>
</dbReference>
<evidence type="ECO:0000313" key="8">
    <source>
        <dbReference type="Proteomes" id="UP000177697"/>
    </source>
</evidence>
<reference evidence="7 8" key="1">
    <citation type="journal article" date="2016" name="Nat. Commun.">
        <title>Thousands of microbial genomes shed light on interconnected biogeochemical processes in an aquifer system.</title>
        <authorList>
            <person name="Anantharaman K."/>
            <person name="Brown C.T."/>
            <person name="Hug L.A."/>
            <person name="Sharon I."/>
            <person name="Castelle C.J."/>
            <person name="Probst A.J."/>
            <person name="Thomas B.C."/>
            <person name="Singh A."/>
            <person name="Wilkins M.J."/>
            <person name="Karaoz U."/>
            <person name="Brodie E.L."/>
            <person name="Williams K.H."/>
            <person name="Hubbard S.S."/>
            <person name="Banfield J.F."/>
        </authorList>
    </citation>
    <scope>NUCLEOTIDE SEQUENCE [LARGE SCALE GENOMIC DNA]</scope>
</reference>
<dbReference type="InterPro" id="IPR001733">
    <property type="entry name" value="Peptidase_S26B"/>
</dbReference>
<dbReference type="InterPro" id="IPR036286">
    <property type="entry name" value="LexA/Signal_pep-like_sf"/>
</dbReference>
<keyword evidence="2 6" id="KW-0812">Transmembrane</keyword>
<dbReference type="NCBIfam" id="TIGR02228">
    <property type="entry name" value="sigpep_I_arch"/>
    <property type="match status" value="1"/>
</dbReference>
<comment type="subcellular location">
    <subcellularLocation>
        <location evidence="1">Membrane</location>
    </subcellularLocation>
</comment>
<dbReference type="GO" id="GO:0006465">
    <property type="term" value="P:signal peptide processing"/>
    <property type="evidence" value="ECO:0007669"/>
    <property type="project" value="UniProtKB-UniRule"/>
</dbReference>
<dbReference type="EMBL" id="MHWW01000005">
    <property type="protein sequence ID" value="OHB15865.1"/>
    <property type="molecule type" value="Genomic_DNA"/>
</dbReference>
<organism evidence="7 8">
    <name type="scientific">Candidatus Zambryskibacteria bacterium RIFOXYC1_FULL_39_10</name>
    <dbReference type="NCBI Taxonomy" id="1802779"/>
    <lineage>
        <taxon>Bacteria</taxon>
        <taxon>Candidatus Zambryskiibacteriota</taxon>
    </lineage>
</organism>
<feature type="transmembrane region" description="Helical" evidence="6">
    <location>
        <begin position="7"/>
        <end position="28"/>
    </location>
</feature>
<dbReference type="InterPro" id="IPR019533">
    <property type="entry name" value="Peptidase_S26"/>
</dbReference>
<dbReference type="CDD" id="cd06530">
    <property type="entry name" value="S26_SPase_I"/>
    <property type="match status" value="1"/>
</dbReference>
<sequence>MSKLYKIGYFIFWAIVVCVVVVVLASILPIPGKLEIKIVQSGSMEPTIKVGALAIIRPESLYKVGDIITFGKDTKTDVPTTHRIVADRVENGVLLYTTKGDANEDNDTKEIKKDEIIGKTLFSVPYVGYIIDFAKQPLGFAIFIGLPALYIVYDEVAKIVREVKKIRYKKENV</sequence>
<dbReference type="AlphaFoldDB" id="A0A1G2V2K5"/>
<evidence type="ECO:0000256" key="3">
    <source>
        <dbReference type="ARBA" id="ARBA00022989"/>
    </source>
</evidence>
<dbReference type="GO" id="GO:0016020">
    <property type="term" value="C:membrane"/>
    <property type="evidence" value="ECO:0007669"/>
    <property type="project" value="UniProtKB-SubCell"/>
</dbReference>
<keyword evidence="4 6" id="KW-0472">Membrane</keyword>
<gene>
    <name evidence="7" type="ORF">A2431_01230</name>
</gene>
<dbReference type="SUPFAM" id="SSF51306">
    <property type="entry name" value="LexA/Signal peptidase"/>
    <property type="match status" value="1"/>
</dbReference>
<dbReference type="Proteomes" id="UP000177697">
    <property type="component" value="Unassembled WGS sequence"/>
</dbReference>